<proteinExistence type="predicted"/>
<dbReference type="Pfam" id="PF13715">
    <property type="entry name" value="CarbopepD_reg_2"/>
    <property type="match status" value="1"/>
</dbReference>
<protein>
    <submittedName>
        <fullName evidence="1">Carboxypeptidase-like regulatory domain-containing protein</fullName>
    </submittedName>
</protein>
<reference evidence="2" key="1">
    <citation type="journal article" date="2019" name="Int. J. Syst. Evol. Microbiol.">
        <title>The Global Catalogue of Microorganisms (GCM) 10K type strain sequencing project: providing services to taxonomists for standard genome sequencing and annotation.</title>
        <authorList>
            <consortium name="The Broad Institute Genomics Platform"/>
            <consortium name="The Broad Institute Genome Sequencing Center for Infectious Disease"/>
            <person name="Wu L."/>
            <person name="Ma J."/>
        </authorList>
    </citation>
    <scope>NUCLEOTIDE SEQUENCE [LARGE SCALE GENOMIC DNA]</scope>
    <source>
        <strain evidence="2">KCTC 52368</strain>
    </source>
</reference>
<dbReference type="EMBL" id="JBHULB010000016">
    <property type="protein sequence ID" value="MFD2587584.1"/>
    <property type="molecule type" value="Genomic_DNA"/>
</dbReference>
<comment type="caution">
    <text evidence="1">The sequence shown here is derived from an EMBL/GenBank/DDBJ whole genome shotgun (WGS) entry which is preliminary data.</text>
</comment>
<evidence type="ECO:0000313" key="2">
    <source>
        <dbReference type="Proteomes" id="UP001597526"/>
    </source>
</evidence>
<gene>
    <name evidence="1" type="ORF">ACFSQJ_11625</name>
</gene>
<keyword evidence="2" id="KW-1185">Reference proteome</keyword>
<dbReference type="Proteomes" id="UP001597526">
    <property type="component" value="Unassembled WGS sequence"/>
</dbReference>
<name>A0ABW5MYJ6_9FLAO</name>
<dbReference type="SUPFAM" id="SSF49464">
    <property type="entry name" value="Carboxypeptidase regulatory domain-like"/>
    <property type="match status" value="1"/>
</dbReference>
<sequence>MNAPYFKLILFITLSLSCSLSIGQSSKIIKGKVAAKDKDVAAVVVRNMSTKKATITSEDGSFSIQASLNDTLVFSAVQFKQKEIPITTSFYNSSFINVPLEEFVNQLREVVVQPFNLSGNLDADLSHLKLEKDVSAEALGLPNADVRVVTQSENKLYDADHGKFAYYYVIALTINLNKVLNRLSGRTKMLKERLALDKKYKTTQKVEAAFVDSLLVHHLKIPEENFYEFIRFCESDKNFFVLAEGKDELRLWDFLIQKSLTYRENNKLD</sequence>
<accession>A0ABW5MYJ6</accession>
<dbReference type="RefSeq" id="WP_377767121.1">
    <property type="nucleotide sequence ID" value="NZ_JBHULB010000016.1"/>
</dbReference>
<dbReference type="InterPro" id="IPR008969">
    <property type="entry name" value="CarboxyPept-like_regulatory"/>
</dbReference>
<evidence type="ECO:0000313" key="1">
    <source>
        <dbReference type="EMBL" id="MFD2587584.1"/>
    </source>
</evidence>
<organism evidence="1 2">
    <name type="scientific">Croceitalea marina</name>
    <dbReference type="NCBI Taxonomy" id="1775166"/>
    <lineage>
        <taxon>Bacteria</taxon>
        <taxon>Pseudomonadati</taxon>
        <taxon>Bacteroidota</taxon>
        <taxon>Flavobacteriia</taxon>
        <taxon>Flavobacteriales</taxon>
        <taxon>Flavobacteriaceae</taxon>
        <taxon>Croceitalea</taxon>
    </lineage>
</organism>
<dbReference type="PROSITE" id="PS51257">
    <property type="entry name" value="PROKAR_LIPOPROTEIN"/>
    <property type="match status" value="1"/>
</dbReference>